<evidence type="ECO:0000313" key="2">
    <source>
        <dbReference type="Proteomes" id="UP000001072"/>
    </source>
</evidence>
<dbReference type="RefSeq" id="XP_007406593.1">
    <property type="nucleotide sequence ID" value="XM_007406531.1"/>
</dbReference>
<dbReference type="AlphaFoldDB" id="F4RBR5"/>
<dbReference type="InParanoid" id="F4RBR5"/>
<evidence type="ECO:0000313" key="1">
    <source>
        <dbReference type="EMBL" id="EGG10292.1"/>
    </source>
</evidence>
<dbReference type="VEuPathDB" id="FungiDB:MELLADRAFT_94531"/>
<dbReference type="GeneID" id="18936912"/>
<gene>
    <name evidence="1" type="ORF">MELLADRAFT_94531</name>
</gene>
<accession>F4RBR5</accession>
<name>F4RBR5_MELLP</name>
<reference evidence="2" key="1">
    <citation type="journal article" date="2011" name="Proc. Natl. Acad. Sci. U.S.A.">
        <title>Obligate biotrophy features unraveled by the genomic analysis of rust fungi.</title>
        <authorList>
            <person name="Duplessis S."/>
            <person name="Cuomo C.A."/>
            <person name="Lin Y.-C."/>
            <person name="Aerts A."/>
            <person name="Tisserant E."/>
            <person name="Veneault-Fourrey C."/>
            <person name="Joly D.L."/>
            <person name="Hacquard S."/>
            <person name="Amselem J."/>
            <person name="Cantarel B.L."/>
            <person name="Chiu R."/>
            <person name="Coutinho P.M."/>
            <person name="Feau N."/>
            <person name="Field M."/>
            <person name="Frey P."/>
            <person name="Gelhaye E."/>
            <person name="Goldberg J."/>
            <person name="Grabherr M.G."/>
            <person name="Kodira C.D."/>
            <person name="Kohler A."/>
            <person name="Kuees U."/>
            <person name="Lindquist E.A."/>
            <person name="Lucas S.M."/>
            <person name="Mago R."/>
            <person name="Mauceli E."/>
            <person name="Morin E."/>
            <person name="Murat C."/>
            <person name="Pangilinan J.L."/>
            <person name="Park R."/>
            <person name="Pearson M."/>
            <person name="Quesneville H."/>
            <person name="Rouhier N."/>
            <person name="Sakthikumar S."/>
            <person name="Salamov A.A."/>
            <person name="Schmutz J."/>
            <person name="Selles B."/>
            <person name="Shapiro H."/>
            <person name="Tanguay P."/>
            <person name="Tuskan G.A."/>
            <person name="Henrissat B."/>
            <person name="Van de Peer Y."/>
            <person name="Rouze P."/>
            <person name="Ellis J.G."/>
            <person name="Dodds P.N."/>
            <person name="Schein J.E."/>
            <person name="Zhong S."/>
            <person name="Hamelin R.C."/>
            <person name="Grigoriev I.V."/>
            <person name="Szabo L.J."/>
            <person name="Martin F."/>
        </authorList>
    </citation>
    <scope>NUCLEOTIDE SEQUENCE [LARGE SCALE GENOMIC DNA]</scope>
    <source>
        <strain evidence="2">98AG31 / pathotype 3-4-7</strain>
    </source>
</reference>
<dbReference type="EMBL" id="GL883095">
    <property type="protein sequence ID" value="EGG10292.1"/>
    <property type="molecule type" value="Genomic_DNA"/>
</dbReference>
<dbReference type="Proteomes" id="UP000001072">
    <property type="component" value="Unassembled WGS sequence"/>
</dbReference>
<proteinExistence type="predicted"/>
<organism evidence="2">
    <name type="scientific">Melampsora larici-populina (strain 98AG31 / pathotype 3-4-7)</name>
    <name type="common">Poplar leaf rust fungus</name>
    <dbReference type="NCBI Taxonomy" id="747676"/>
    <lineage>
        <taxon>Eukaryota</taxon>
        <taxon>Fungi</taxon>
        <taxon>Dikarya</taxon>
        <taxon>Basidiomycota</taxon>
        <taxon>Pucciniomycotina</taxon>
        <taxon>Pucciniomycetes</taxon>
        <taxon>Pucciniales</taxon>
        <taxon>Melampsoraceae</taxon>
        <taxon>Melampsora</taxon>
    </lineage>
</organism>
<keyword evidence="2" id="KW-1185">Reference proteome</keyword>
<sequence>MPTRLQHLAKHRTHIEKFDSNNESNPLNIRGKAYVVLNQGFLTQAHVDLSATFSPIVTPQDE</sequence>
<dbReference type="KEGG" id="mlr:MELLADRAFT_94531"/>
<protein>
    <submittedName>
        <fullName evidence="1">Uncharacterized protein</fullName>
    </submittedName>
</protein>
<dbReference type="HOGENOM" id="CLU_2904669_0_0_1"/>